<comment type="caution">
    <text evidence="1">The sequence shown here is derived from an EMBL/GenBank/DDBJ whole genome shotgun (WGS) entry which is preliminary data.</text>
</comment>
<dbReference type="AlphaFoldDB" id="A0AAV4CMM0"/>
<evidence type="ECO:0000313" key="1">
    <source>
        <dbReference type="EMBL" id="GFO32578.1"/>
    </source>
</evidence>
<evidence type="ECO:0000313" key="2">
    <source>
        <dbReference type="Proteomes" id="UP000735302"/>
    </source>
</evidence>
<organism evidence="1 2">
    <name type="scientific">Plakobranchus ocellatus</name>
    <dbReference type="NCBI Taxonomy" id="259542"/>
    <lineage>
        <taxon>Eukaryota</taxon>
        <taxon>Metazoa</taxon>
        <taxon>Spiralia</taxon>
        <taxon>Lophotrochozoa</taxon>
        <taxon>Mollusca</taxon>
        <taxon>Gastropoda</taxon>
        <taxon>Heterobranchia</taxon>
        <taxon>Euthyneura</taxon>
        <taxon>Panpulmonata</taxon>
        <taxon>Sacoglossa</taxon>
        <taxon>Placobranchoidea</taxon>
        <taxon>Plakobranchidae</taxon>
        <taxon>Plakobranchus</taxon>
    </lineage>
</organism>
<dbReference type="EMBL" id="BLXT01006630">
    <property type="protein sequence ID" value="GFO32578.1"/>
    <property type="molecule type" value="Genomic_DNA"/>
</dbReference>
<gene>
    <name evidence="1" type="ORF">PoB_005908300</name>
</gene>
<keyword evidence="2" id="KW-1185">Reference proteome</keyword>
<accession>A0AAV4CMM0</accession>
<dbReference type="Proteomes" id="UP000735302">
    <property type="component" value="Unassembled WGS sequence"/>
</dbReference>
<proteinExistence type="predicted"/>
<name>A0AAV4CMM0_9GAST</name>
<reference evidence="1 2" key="1">
    <citation type="journal article" date="2021" name="Elife">
        <title>Chloroplast acquisition without the gene transfer in kleptoplastic sea slugs, Plakobranchus ocellatus.</title>
        <authorList>
            <person name="Maeda T."/>
            <person name="Takahashi S."/>
            <person name="Yoshida T."/>
            <person name="Shimamura S."/>
            <person name="Takaki Y."/>
            <person name="Nagai Y."/>
            <person name="Toyoda A."/>
            <person name="Suzuki Y."/>
            <person name="Arimoto A."/>
            <person name="Ishii H."/>
            <person name="Satoh N."/>
            <person name="Nishiyama T."/>
            <person name="Hasebe M."/>
            <person name="Maruyama T."/>
            <person name="Minagawa J."/>
            <person name="Obokata J."/>
            <person name="Shigenobu S."/>
        </authorList>
    </citation>
    <scope>NUCLEOTIDE SEQUENCE [LARGE SCALE GENOMIC DNA]</scope>
</reference>
<protein>
    <submittedName>
        <fullName evidence="1">Uncharacterized protein</fullName>
    </submittedName>
</protein>
<sequence length="99" mass="11139">MHSDPPIVAVSNPLHKDLMSMRLSFLSAAPQGTLDLSELTRRGSRCVQRNAVTERWILNSCPHPGIFMLRSISIMVKPSKEPEELSIDKHSKENTIEMV</sequence>